<sequence>MIIGLAQIWYQSLKPGSIQNFHQLANKFKNKFISSIPPKKLSLDLQKIKQPEGKSLRDHITHFNTEIIQIENLNHKTTYKALKKGTRNVKFLDSLIKNPALDYYQLMKKSTSSLTTNDKLEERKEIQTK</sequence>
<dbReference type="PANTHER" id="PTHR33223">
    <property type="entry name" value="CCHC-TYPE DOMAIN-CONTAINING PROTEIN"/>
    <property type="match status" value="1"/>
</dbReference>
<dbReference type="Pfam" id="PF03732">
    <property type="entry name" value="Retrotrans_gag"/>
    <property type="match status" value="1"/>
</dbReference>
<proteinExistence type="predicted"/>
<feature type="domain" description="Retrotransposon gag" evidence="1">
    <location>
        <begin position="3"/>
        <end position="79"/>
    </location>
</feature>
<reference evidence="2 3" key="1">
    <citation type="journal article" date="2023" name="Plant Biotechnol. J.">
        <title>Chromosome-level wild Hevea brasiliensis genome provides new tools for genomic-assisted breeding and valuable loci to elevate rubber yield.</title>
        <authorList>
            <person name="Cheng H."/>
            <person name="Song X."/>
            <person name="Hu Y."/>
            <person name="Wu T."/>
            <person name="Yang Q."/>
            <person name="An Z."/>
            <person name="Feng S."/>
            <person name="Deng Z."/>
            <person name="Wu W."/>
            <person name="Zeng X."/>
            <person name="Tu M."/>
            <person name="Wang X."/>
            <person name="Huang H."/>
        </authorList>
    </citation>
    <scope>NUCLEOTIDE SEQUENCE [LARGE SCALE GENOMIC DNA]</scope>
    <source>
        <strain evidence="2">MT/VB/25A 57/8</strain>
    </source>
</reference>
<dbReference type="Proteomes" id="UP001174677">
    <property type="component" value="Chromosome 18"/>
</dbReference>
<comment type="caution">
    <text evidence="2">The sequence shown here is derived from an EMBL/GenBank/DDBJ whole genome shotgun (WGS) entry which is preliminary data.</text>
</comment>
<evidence type="ECO:0000259" key="1">
    <source>
        <dbReference type="Pfam" id="PF03732"/>
    </source>
</evidence>
<dbReference type="EMBL" id="JARPOI010000018">
    <property type="protein sequence ID" value="KAJ9135378.1"/>
    <property type="molecule type" value="Genomic_DNA"/>
</dbReference>
<gene>
    <name evidence="2" type="ORF">P3X46_032569</name>
</gene>
<dbReference type="PANTHER" id="PTHR33223:SF10">
    <property type="entry name" value="AMINOTRANSFERASE-LIKE PLANT MOBILE DOMAIN-CONTAINING PROTEIN"/>
    <property type="match status" value="1"/>
</dbReference>
<name>A0ABQ9KDQ2_HEVBR</name>
<evidence type="ECO:0000313" key="3">
    <source>
        <dbReference type="Proteomes" id="UP001174677"/>
    </source>
</evidence>
<dbReference type="InterPro" id="IPR005162">
    <property type="entry name" value="Retrotrans_gag_dom"/>
</dbReference>
<organism evidence="2 3">
    <name type="scientific">Hevea brasiliensis</name>
    <name type="common">Para rubber tree</name>
    <name type="synonym">Siphonia brasiliensis</name>
    <dbReference type="NCBI Taxonomy" id="3981"/>
    <lineage>
        <taxon>Eukaryota</taxon>
        <taxon>Viridiplantae</taxon>
        <taxon>Streptophyta</taxon>
        <taxon>Embryophyta</taxon>
        <taxon>Tracheophyta</taxon>
        <taxon>Spermatophyta</taxon>
        <taxon>Magnoliopsida</taxon>
        <taxon>eudicotyledons</taxon>
        <taxon>Gunneridae</taxon>
        <taxon>Pentapetalae</taxon>
        <taxon>rosids</taxon>
        <taxon>fabids</taxon>
        <taxon>Malpighiales</taxon>
        <taxon>Euphorbiaceae</taxon>
        <taxon>Crotonoideae</taxon>
        <taxon>Micrandreae</taxon>
        <taxon>Hevea</taxon>
    </lineage>
</organism>
<keyword evidence="3" id="KW-1185">Reference proteome</keyword>
<protein>
    <recommendedName>
        <fullName evidence="1">Retrotransposon gag domain-containing protein</fullName>
    </recommendedName>
</protein>
<evidence type="ECO:0000313" key="2">
    <source>
        <dbReference type="EMBL" id="KAJ9135378.1"/>
    </source>
</evidence>
<accession>A0ABQ9KDQ2</accession>